<feature type="domain" description="Nucleoside transporter/FeoB GTPase Gate" evidence="10">
    <location>
        <begin position="253"/>
        <end position="350"/>
    </location>
</feature>
<evidence type="ECO:0000256" key="7">
    <source>
        <dbReference type="SAM" id="Phobius"/>
    </source>
</evidence>
<feature type="transmembrane region" description="Helical" evidence="7">
    <location>
        <begin position="447"/>
        <end position="466"/>
    </location>
</feature>
<evidence type="ECO:0000259" key="8">
    <source>
        <dbReference type="Pfam" id="PF01773"/>
    </source>
</evidence>
<feature type="domain" description="Concentrative nucleoside transporter C-terminal" evidence="9">
    <location>
        <begin position="355"/>
        <end position="503"/>
    </location>
</feature>
<evidence type="ECO:0000256" key="1">
    <source>
        <dbReference type="ARBA" id="ARBA00004651"/>
    </source>
</evidence>
<keyword evidence="11" id="KW-1185">Reference proteome</keyword>
<dbReference type="InterPro" id="IPR011642">
    <property type="entry name" value="Gate_dom"/>
</dbReference>
<dbReference type="RefSeq" id="XP_014668607.1">
    <property type="nucleotide sequence ID" value="XM_014813121.1"/>
</dbReference>
<evidence type="ECO:0000256" key="5">
    <source>
        <dbReference type="ARBA" id="ARBA00022989"/>
    </source>
</evidence>
<keyword evidence="6 7" id="KW-0472">Membrane</keyword>
<name>A0ABM1E8T6_PRICU</name>
<feature type="transmembrane region" description="Helical" evidence="7">
    <location>
        <begin position="255"/>
        <end position="286"/>
    </location>
</feature>
<feature type="transmembrane region" description="Helical" evidence="7">
    <location>
        <begin position="56"/>
        <end position="78"/>
    </location>
</feature>
<proteinExistence type="inferred from homology"/>
<feature type="transmembrane region" description="Helical" evidence="7">
    <location>
        <begin position="166"/>
        <end position="183"/>
    </location>
</feature>
<feature type="transmembrane region" description="Helical" evidence="7">
    <location>
        <begin position="327"/>
        <end position="349"/>
    </location>
</feature>
<feature type="transmembrane region" description="Helical" evidence="7">
    <location>
        <begin position="413"/>
        <end position="435"/>
    </location>
</feature>
<accession>A0ABM1E8T6</accession>
<dbReference type="Pfam" id="PF01773">
    <property type="entry name" value="Nucleos_tra2_N"/>
    <property type="match status" value="1"/>
</dbReference>
<evidence type="ECO:0000256" key="2">
    <source>
        <dbReference type="ARBA" id="ARBA00009033"/>
    </source>
</evidence>
<organism evidence="11 12">
    <name type="scientific">Priapulus caudatus</name>
    <name type="common">Priapulid worm</name>
    <dbReference type="NCBI Taxonomy" id="37621"/>
    <lineage>
        <taxon>Eukaryota</taxon>
        <taxon>Metazoa</taxon>
        <taxon>Ecdysozoa</taxon>
        <taxon>Scalidophora</taxon>
        <taxon>Priapulida</taxon>
        <taxon>Priapulimorpha</taxon>
        <taxon>Priapulimorphida</taxon>
        <taxon>Priapulidae</taxon>
        <taxon>Priapulus</taxon>
    </lineage>
</organism>
<evidence type="ECO:0000313" key="11">
    <source>
        <dbReference type="Proteomes" id="UP000695022"/>
    </source>
</evidence>
<evidence type="ECO:0000256" key="4">
    <source>
        <dbReference type="ARBA" id="ARBA00022692"/>
    </source>
</evidence>
<dbReference type="Pfam" id="PF07662">
    <property type="entry name" value="Nucleos_tra2_C"/>
    <property type="match status" value="1"/>
</dbReference>
<evidence type="ECO:0000259" key="9">
    <source>
        <dbReference type="Pfam" id="PF07662"/>
    </source>
</evidence>
<sequence length="505" mass="55574">MKRKERSQEFNSPVRIENSEYDHETDSLNGDPAAWAVHAETVCTFVSDLYGSNKTALWNVIYVLLVCAYLSYFCYAVWYNIVRVGCIQPVLDLIAVTAIVTALLLYVVVKNQCGRHFSFCRPSATVLMQTVDANWRWLQWVLYVSIVVVILLILFVALRLQDTPRNLISGVGIVVMVFFCFIFSKHPSKVRWRPVLWGLVLQLIFGILILRTHAGFVVFKWFGDVISIFLSFSDAGASFLFGDPEFLDHFIAFQVLPGIVFFSSVISVLYYLGVVQIVITSIAWVMQKTLTTTAAESLNVAGNIFMGLAEAPLLIKPYIGILTLSELHAVMVGGHSTIAGSVMGAYIGFGISASHLLSASVMSAPAALAVSKLLCPETKRSKTKTIADVQIPRPRDRNIVEAASNGASQSTKIVASIAVNLLAFLSILKMINAILAWLGGMVGHPTLSFELICSYVFVPVTVIMGVETDDQMLVAELLGIKTFLNDFIAFQKLADYIKAGTLQQA</sequence>
<reference evidence="12" key="1">
    <citation type="submission" date="2025-08" db="UniProtKB">
        <authorList>
            <consortium name="RefSeq"/>
        </authorList>
    </citation>
    <scope>IDENTIFICATION</scope>
</reference>
<dbReference type="InterPro" id="IPR002668">
    <property type="entry name" value="CNT_N_dom"/>
</dbReference>
<feature type="transmembrane region" description="Helical" evidence="7">
    <location>
        <begin position="195"/>
        <end position="219"/>
    </location>
</feature>
<keyword evidence="5 7" id="KW-1133">Transmembrane helix</keyword>
<dbReference type="InterPro" id="IPR011657">
    <property type="entry name" value="CNT_C_dom"/>
</dbReference>
<dbReference type="PANTHER" id="PTHR10590:SF4">
    <property type="entry name" value="SOLUTE CARRIER FAMILY 28 MEMBER 3"/>
    <property type="match status" value="1"/>
</dbReference>
<feature type="transmembrane region" description="Helical" evidence="7">
    <location>
        <begin position="137"/>
        <end position="160"/>
    </location>
</feature>
<protein>
    <submittedName>
        <fullName evidence="12">Solute carrier family 28 member 3-like</fullName>
    </submittedName>
</protein>
<evidence type="ECO:0000256" key="3">
    <source>
        <dbReference type="ARBA" id="ARBA00022475"/>
    </source>
</evidence>
<feature type="transmembrane region" description="Helical" evidence="7">
    <location>
        <begin position="90"/>
        <end position="109"/>
    </location>
</feature>
<dbReference type="Proteomes" id="UP000695022">
    <property type="component" value="Unplaced"/>
</dbReference>
<dbReference type="Pfam" id="PF07670">
    <property type="entry name" value="Gate"/>
    <property type="match status" value="1"/>
</dbReference>
<evidence type="ECO:0000259" key="10">
    <source>
        <dbReference type="Pfam" id="PF07670"/>
    </source>
</evidence>
<feature type="domain" description="Concentrative nucleoside transporter N-terminal" evidence="8">
    <location>
        <begin position="171"/>
        <end position="243"/>
    </location>
</feature>
<dbReference type="GeneID" id="106809885"/>
<gene>
    <name evidence="12" type="primary">LOC106809885</name>
</gene>
<keyword evidence="4 7" id="KW-0812">Transmembrane</keyword>
<evidence type="ECO:0000256" key="6">
    <source>
        <dbReference type="ARBA" id="ARBA00023136"/>
    </source>
</evidence>
<dbReference type="PANTHER" id="PTHR10590">
    <property type="entry name" value="SODIUM/NUCLEOSIDE COTRANSPORTER"/>
    <property type="match status" value="1"/>
</dbReference>
<comment type="subcellular location">
    <subcellularLocation>
        <location evidence="1">Cell membrane</location>
        <topology evidence="1">Multi-pass membrane protein</topology>
    </subcellularLocation>
</comment>
<evidence type="ECO:0000313" key="12">
    <source>
        <dbReference type="RefSeq" id="XP_014668607.1"/>
    </source>
</evidence>
<dbReference type="InterPro" id="IPR008276">
    <property type="entry name" value="C_nuclsd_transpt"/>
</dbReference>
<keyword evidence="3" id="KW-1003">Cell membrane</keyword>
<comment type="similarity">
    <text evidence="2">Belongs to the concentrative nucleoside transporter (CNT) (TC 2.A.41) family.</text>
</comment>
<feature type="transmembrane region" description="Helical" evidence="7">
    <location>
        <begin position="298"/>
        <end position="315"/>
    </location>
</feature>